<keyword evidence="2" id="KW-1185">Reference proteome</keyword>
<organism evidence="1 2">
    <name type="scientific">Eretmocerus hayati</name>
    <dbReference type="NCBI Taxonomy" id="131215"/>
    <lineage>
        <taxon>Eukaryota</taxon>
        <taxon>Metazoa</taxon>
        <taxon>Ecdysozoa</taxon>
        <taxon>Arthropoda</taxon>
        <taxon>Hexapoda</taxon>
        <taxon>Insecta</taxon>
        <taxon>Pterygota</taxon>
        <taxon>Neoptera</taxon>
        <taxon>Endopterygota</taxon>
        <taxon>Hymenoptera</taxon>
        <taxon>Apocrita</taxon>
        <taxon>Proctotrupomorpha</taxon>
        <taxon>Chalcidoidea</taxon>
        <taxon>Aphelinidae</taxon>
        <taxon>Aphelininae</taxon>
        <taxon>Eretmocerus</taxon>
    </lineage>
</organism>
<evidence type="ECO:0000313" key="1">
    <source>
        <dbReference type="EMBL" id="KAJ8670405.1"/>
    </source>
</evidence>
<name>A0ACC2NGS6_9HYME</name>
<reference evidence="1" key="1">
    <citation type="submission" date="2023-04" db="EMBL/GenBank/DDBJ databases">
        <title>A chromosome-level genome assembly of the parasitoid wasp Eretmocerus hayati.</title>
        <authorList>
            <person name="Zhong Y."/>
            <person name="Liu S."/>
            <person name="Liu Y."/>
        </authorList>
    </citation>
    <scope>NUCLEOTIDE SEQUENCE</scope>
    <source>
        <strain evidence="1">ZJU_SS_LIU_2023</strain>
    </source>
</reference>
<gene>
    <name evidence="1" type="ORF">QAD02_001664</name>
</gene>
<accession>A0ACC2NGS6</accession>
<dbReference type="Proteomes" id="UP001239111">
    <property type="component" value="Chromosome 3"/>
</dbReference>
<protein>
    <submittedName>
        <fullName evidence="1">Uncharacterized protein</fullName>
    </submittedName>
</protein>
<sequence>MLCASRLQVTEVAETQRATMPTPAPVTSSSSSTDDRFELRRRAQAGPRPAPSDTGHETTLTESRWASLGHRRRAAWKPDITATGDFESEVAVYVTAHIVIKETVTVVAVEYSMPVVVIKSATVEVRGLVLVIEAVATIEEKVRLPVVNLETNLRP</sequence>
<comment type="caution">
    <text evidence="1">The sequence shown here is derived from an EMBL/GenBank/DDBJ whole genome shotgun (WGS) entry which is preliminary data.</text>
</comment>
<dbReference type="EMBL" id="CM056743">
    <property type="protein sequence ID" value="KAJ8670405.1"/>
    <property type="molecule type" value="Genomic_DNA"/>
</dbReference>
<proteinExistence type="predicted"/>
<evidence type="ECO:0000313" key="2">
    <source>
        <dbReference type="Proteomes" id="UP001239111"/>
    </source>
</evidence>